<gene>
    <name evidence="2" type="ORF">AQZ52_16955</name>
</gene>
<accession>A0A117UTC0</accession>
<feature type="domain" description="Alginate export" evidence="1">
    <location>
        <begin position="33"/>
        <end position="433"/>
    </location>
</feature>
<organism evidence="2 3">
    <name type="scientific">Novosphingobium fuchskuhlense</name>
    <dbReference type="NCBI Taxonomy" id="1117702"/>
    <lineage>
        <taxon>Bacteria</taxon>
        <taxon>Pseudomonadati</taxon>
        <taxon>Pseudomonadota</taxon>
        <taxon>Alphaproteobacteria</taxon>
        <taxon>Sphingomonadales</taxon>
        <taxon>Sphingomonadaceae</taxon>
        <taxon>Novosphingobium</taxon>
    </lineage>
</organism>
<dbReference type="AlphaFoldDB" id="A0A117UTC0"/>
<dbReference type="EMBL" id="LLZS01000009">
    <property type="protein sequence ID" value="KUR70496.1"/>
    <property type="molecule type" value="Genomic_DNA"/>
</dbReference>
<keyword evidence="3" id="KW-1185">Reference proteome</keyword>
<protein>
    <recommendedName>
        <fullName evidence="1">Alginate export domain-containing protein</fullName>
    </recommendedName>
</protein>
<proteinExistence type="predicted"/>
<evidence type="ECO:0000313" key="2">
    <source>
        <dbReference type="EMBL" id="KUR70496.1"/>
    </source>
</evidence>
<dbReference type="Pfam" id="PF13372">
    <property type="entry name" value="Alginate_exp"/>
    <property type="match status" value="1"/>
</dbReference>
<dbReference type="Proteomes" id="UP000058012">
    <property type="component" value="Unassembled WGS sequence"/>
</dbReference>
<evidence type="ECO:0000259" key="1">
    <source>
        <dbReference type="Pfam" id="PF13372"/>
    </source>
</evidence>
<evidence type="ECO:0000313" key="3">
    <source>
        <dbReference type="Proteomes" id="UP000058012"/>
    </source>
</evidence>
<reference evidence="2 3" key="1">
    <citation type="submission" date="2015-10" db="EMBL/GenBank/DDBJ databases">
        <title>Draft genome sequence of Novosphingobium fuchskuhlense DSM 25065 isolated from a surface water sample of the southwest basin of Lake Grosse Fuchskuhle.</title>
        <authorList>
            <person name="Ruckert C."/>
            <person name="Winkler A."/>
            <person name="Glaeser J."/>
            <person name="Grossart H.-P."/>
            <person name="Kalinowski J."/>
            <person name="Glaeser S."/>
        </authorList>
    </citation>
    <scope>NUCLEOTIDE SEQUENCE [LARGE SCALE GENOMIC DNA]</scope>
    <source>
        <strain evidence="2 3">FNE08-7</strain>
    </source>
</reference>
<dbReference type="Gene3D" id="2.40.160.100">
    <property type="match status" value="1"/>
</dbReference>
<sequence length="450" mass="48601">MGSVLRWGAGLVALFTAGQAAHAEDAEGFHLSGSLRVRAETIDGQPRVGFGDTDSLIGTRLRVLAEYRTKPVQLVAELFDSRVWGEDANTPLTTGEINTAELAQLHAVVDFGAALGKGSKLTVLAGRTMLNLGSRRLIASDDYRNTTQGYTGVKADLALPGRVTFMAMYMLPQVRLPDDRPGLVSQRIVWDRESFAQVLWGGMAGKTFGAGRGVTVEASAYHFGEHDTPGRPTRDRSLNTLGLRALVPPAPGRWDGEAEVMGQFGQTATTLAVGAPLVPVGASFVHLRLGYSFRGAWKPHLAFDFDRASGDGPGNRTYGRFDTLFGQRRADFAPAGLYTAINRGNLIAPGVKLEAAPSPRFDGFVYYRPMWLAEAADAFATTGVRDPSGRSGRFAGHQIDADVRWWALPKKLRLELCTTFLAKGRFLRSAPNSPGGHVTKYISANASVFF</sequence>
<name>A0A117UTC0_9SPHN</name>
<dbReference type="InterPro" id="IPR025388">
    <property type="entry name" value="Alginate_export_dom"/>
</dbReference>
<dbReference type="InterPro" id="IPR053728">
    <property type="entry name" value="Alginate_Permeability_Chnl"/>
</dbReference>
<comment type="caution">
    <text evidence="2">The sequence shown here is derived from an EMBL/GenBank/DDBJ whole genome shotgun (WGS) entry which is preliminary data.</text>
</comment>
<dbReference type="STRING" id="1117702.AQZ52_16955"/>
<dbReference type="OrthoDB" id="7439590at2"/>